<dbReference type="RefSeq" id="WP_146595624.1">
    <property type="nucleotide sequence ID" value="NZ_SJPT01000005.1"/>
</dbReference>
<accession>A0A5C6CDW6</accession>
<sequence length="381" mass="40931">MVALQSLLSPQTLTRVVSRQAATSNWLLSLFGCQPGGSSIENLGHGREGSYHIYNNVRAVGQLTAPGSAAARRNPQGVGRVNFTYARMHDSVSMLAEMLHNLGRIDDPATRDRAGADMLRRQTTTLSQLASNFRLAMLVGTLRDSLYINRQDDTAFFDFAGGGQQIGNVAARMPSGNKSKLNMLGTGDIIDTKWSTTTADIPGHVGKINAAFQQLCGGHLHAVVCGTKVWNYVINNEHVAAVHGSATPPFVVLERDSLDPAVGATMQNVYRARLSVYPDVVWYITDEGLDIGAPGAETFTKYVGDSNALFLGHNPSDNTISCYEGSEPIAERDGGPESVKVGLASWSVKRSNPTSTDIFALDNSMIVNHVPASTAYATVEF</sequence>
<evidence type="ECO:0000313" key="2">
    <source>
        <dbReference type="Proteomes" id="UP000316304"/>
    </source>
</evidence>
<dbReference type="AlphaFoldDB" id="A0A5C6CDW6"/>
<comment type="caution">
    <text evidence="1">The sequence shown here is derived from an EMBL/GenBank/DDBJ whole genome shotgun (WGS) entry which is preliminary data.</text>
</comment>
<evidence type="ECO:0000313" key="1">
    <source>
        <dbReference type="EMBL" id="TWU22458.1"/>
    </source>
</evidence>
<dbReference type="OrthoDB" id="247061at2"/>
<reference evidence="1 2" key="1">
    <citation type="submission" date="2019-02" db="EMBL/GenBank/DDBJ databases">
        <title>Deep-cultivation of Planctomycetes and their phenomic and genomic characterization uncovers novel biology.</title>
        <authorList>
            <person name="Wiegand S."/>
            <person name="Jogler M."/>
            <person name="Boedeker C."/>
            <person name="Pinto D."/>
            <person name="Vollmers J."/>
            <person name="Rivas-Marin E."/>
            <person name="Kohn T."/>
            <person name="Peeters S.H."/>
            <person name="Heuer A."/>
            <person name="Rast P."/>
            <person name="Oberbeckmann S."/>
            <person name="Bunk B."/>
            <person name="Jeske O."/>
            <person name="Meyerdierks A."/>
            <person name="Storesund J.E."/>
            <person name="Kallscheuer N."/>
            <person name="Luecker S."/>
            <person name="Lage O.M."/>
            <person name="Pohl T."/>
            <person name="Merkel B.J."/>
            <person name="Hornburger P."/>
            <person name="Mueller R.-W."/>
            <person name="Bruemmer F."/>
            <person name="Labrenz M."/>
            <person name="Spormann A.M."/>
            <person name="Op Den Camp H."/>
            <person name="Overmann J."/>
            <person name="Amann R."/>
            <person name="Jetten M.S.M."/>
            <person name="Mascher T."/>
            <person name="Medema M.H."/>
            <person name="Devos D.P."/>
            <person name="Kaster A.-K."/>
            <person name="Ovreas L."/>
            <person name="Rohde M."/>
            <person name="Galperin M.Y."/>
            <person name="Jogler C."/>
        </authorList>
    </citation>
    <scope>NUCLEOTIDE SEQUENCE [LARGE SCALE GENOMIC DNA]</scope>
    <source>
        <strain evidence="1 2">Pla52o</strain>
    </source>
</reference>
<keyword evidence="2" id="KW-1185">Reference proteome</keyword>
<protein>
    <recommendedName>
        <fullName evidence="3">Phage major capsid protein E</fullName>
    </recommendedName>
</protein>
<dbReference type="EMBL" id="SJPT01000005">
    <property type="protein sequence ID" value="TWU22458.1"/>
    <property type="molecule type" value="Genomic_DNA"/>
</dbReference>
<gene>
    <name evidence="1" type="ORF">Pla52o_35140</name>
</gene>
<proteinExistence type="predicted"/>
<evidence type="ECO:0008006" key="3">
    <source>
        <dbReference type="Google" id="ProtNLM"/>
    </source>
</evidence>
<dbReference type="Proteomes" id="UP000316304">
    <property type="component" value="Unassembled WGS sequence"/>
</dbReference>
<organism evidence="1 2">
    <name type="scientific">Novipirellula galeiformis</name>
    <dbReference type="NCBI Taxonomy" id="2528004"/>
    <lineage>
        <taxon>Bacteria</taxon>
        <taxon>Pseudomonadati</taxon>
        <taxon>Planctomycetota</taxon>
        <taxon>Planctomycetia</taxon>
        <taxon>Pirellulales</taxon>
        <taxon>Pirellulaceae</taxon>
        <taxon>Novipirellula</taxon>
    </lineage>
</organism>
<name>A0A5C6CDW6_9BACT</name>